<reference evidence="5 6" key="1">
    <citation type="submission" date="2018-06" db="EMBL/GenBank/DDBJ databases">
        <title>Genomic Encyclopedia of Archaeal and Bacterial Type Strains, Phase II (KMG-II): from individual species to whole genera.</title>
        <authorList>
            <person name="Goeker M."/>
        </authorList>
    </citation>
    <scope>NUCLEOTIDE SEQUENCE [LARGE SCALE GENOMIC DNA]</scope>
    <source>
        <strain evidence="5 6">DSM 29821</strain>
    </source>
</reference>
<dbReference type="Pfam" id="PF00226">
    <property type="entry name" value="DnaJ"/>
    <property type="match status" value="1"/>
</dbReference>
<feature type="compositionally biased region" description="Low complexity" evidence="2">
    <location>
        <begin position="91"/>
        <end position="102"/>
    </location>
</feature>
<dbReference type="PANTHER" id="PTHR44360:SF1">
    <property type="entry name" value="DNAJ HOMOLOG SUBFAMILY B MEMBER 9"/>
    <property type="match status" value="1"/>
</dbReference>
<dbReference type="InterPro" id="IPR001623">
    <property type="entry name" value="DnaJ_domain"/>
</dbReference>
<dbReference type="InterPro" id="IPR036869">
    <property type="entry name" value="J_dom_sf"/>
</dbReference>
<gene>
    <name evidence="5" type="ORF">CLV59_108102</name>
</gene>
<keyword evidence="3" id="KW-0472">Membrane</keyword>
<dbReference type="Gene3D" id="1.10.287.110">
    <property type="entry name" value="DnaJ domain"/>
    <property type="match status" value="1"/>
</dbReference>
<dbReference type="InterPro" id="IPR051948">
    <property type="entry name" value="Hsp70_co-chaperone_J-domain"/>
</dbReference>
<evidence type="ECO:0000256" key="1">
    <source>
        <dbReference type="ARBA" id="ARBA00023186"/>
    </source>
</evidence>
<feature type="domain" description="J" evidence="4">
    <location>
        <begin position="3"/>
        <end position="68"/>
    </location>
</feature>
<proteinExistence type="predicted"/>
<dbReference type="SUPFAM" id="SSF46565">
    <property type="entry name" value="Chaperone J-domain"/>
    <property type="match status" value="1"/>
</dbReference>
<dbReference type="PROSITE" id="PS50076">
    <property type="entry name" value="DNAJ_2"/>
    <property type="match status" value="1"/>
</dbReference>
<dbReference type="PRINTS" id="PR00625">
    <property type="entry name" value="JDOMAIN"/>
</dbReference>
<evidence type="ECO:0000259" key="4">
    <source>
        <dbReference type="PROSITE" id="PS50076"/>
    </source>
</evidence>
<evidence type="ECO:0000313" key="5">
    <source>
        <dbReference type="EMBL" id="RAJ76583.1"/>
    </source>
</evidence>
<protein>
    <submittedName>
        <fullName evidence="5">DnaJ-like protein</fullName>
    </submittedName>
</protein>
<feature type="transmembrane region" description="Helical" evidence="3">
    <location>
        <begin position="136"/>
        <end position="157"/>
    </location>
</feature>
<comment type="caution">
    <text evidence="5">The sequence shown here is derived from an EMBL/GenBank/DDBJ whole genome shotgun (WGS) entry which is preliminary data.</text>
</comment>
<dbReference type="PROSITE" id="PS00636">
    <property type="entry name" value="DNAJ_1"/>
    <property type="match status" value="1"/>
</dbReference>
<organism evidence="5 6">
    <name type="scientific">Chitinophaga dinghuensis</name>
    <dbReference type="NCBI Taxonomy" id="1539050"/>
    <lineage>
        <taxon>Bacteria</taxon>
        <taxon>Pseudomonadati</taxon>
        <taxon>Bacteroidota</taxon>
        <taxon>Chitinophagia</taxon>
        <taxon>Chitinophagales</taxon>
        <taxon>Chitinophagaceae</taxon>
        <taxon>Chitinophaga</taxon>
    </lineage>
</organism>
<keyword evidence="3" id="KW-0812">Transmembrane</keyword>
<dbReference type="SMART" id="SM00271">
    <property type="entry name" value="DnaJ"/>
    <property type="match status" value="1"/>
</dbReference>
<keyword evidence="3" id="KW-1133">Transmembrane helix</keyword>
<dbReference type="PANTHER" id="PTHR44360">
    <property type="entry name" value="DNAJ HOMOLOG SUBFAMILY B MEMBER 9"/>
    <property type="match status" value="1"/>
</dbReference>
<sequence>MINYYSILELSNFASGEDVKKAHRLLSKRYHPDLNPGNPVAEEKFKLIQHAYEQLNNGYKKSYYDDILRMNLYSPPSGQSQSNHTQTNTNSSYYRTQSRQSYHQPPPSYTTNYYQQEGQYEEDTVPMTPEERKRELLLKLAICGLFALIIALGAIFGKEEKSNRVAREKIHDNERFYFNSTDTALIVTPGDPASQVIWIYGKPERVQYESGGIEVWAYDDKLIMLKDHKVIWCVRTADLPKK</sequence>
<dbReference type="GO" id="GO:0051087">
    <property type="term" value="F:protein-folding chaperone binding"/>
    <property type="evidence" value="ECO:0007669"/>
    <property type="project" value="TreeGrafter"/>
</dbReference>
<dbReference type="InterPro" id="IPR018253">
    <property type="entry name" value="DnaJ_domain_CS"/>
</dbReference>
<dbReference type="RefSeq" id="WP_111594309.1">
    <property type="nucleotide sequence ID" value="NZ_QLMA01000008.1"/>
</dbReference>
<dbReference type="AlphaFoldDB" id="A0A327VNB5"/>
<accession>A0A327VNB5</accession>
<evidence type="ECO:0000256" key="3">
    <source>
        <dbReference type="SAM" id="Phobius"/>
    </source>
</evidence>
<dbReference type="CDD" id="cd06257">
    <property type="entry name" value="DnaJ"/>
    <property type="match status" value="1"/>
</dbReference>
<dbReference type="EMBL" id="QLMA01000008">
    <property type="protein sequence ID" value="RAJ76583.1"/>
    <property type="molecule type" value="Genomic_DNA"/>
</dbReference>
<keyword evidence="1" id="KW-0143">Chaperone</keyword>
<evidence type="ECO:0000313" key="6">
    <source>
        <dbReference type="Proteomes" id="UP000249819"/>
    </source>
</evidence>
<dbReference type="OrthoDB" id="9779622at2"/>
<feature type="compositionally biased region" description="Polar residues" evidence="2">
    <location>
        <begin position="74"/>
        <end position="90"/>
    </location>
</feature>
<dbReference type="GO" id="GO:0051787">
    <property type="term" value="F:misfolded protein binding"/>
    <property type="evidence" value="ECO:0007669"/>
    <property type="project" value="TreeGrafter"/>
</dbReference>
<keyword evidence="6" id="KW-1185">Reference proteome</keyword>
<feature type="region of interest" description="Disordered" evidence="2">
    <location>
        <begin position="74"/>
        <end position="112"/>
    </location>
</feature>
<evidence type="ECO:0000256" key="2">
    <source>
        <dbReference type="SAM" id="MobiDB-lite"/>
    </source>
</evidence>
<dbReference type="Proteomes" id="UP000249819">
    <property type="component" value="Unassembled WGS sequence"/>
</dbReference>
<dbReference type="GO" id="GO:0036503">
    <property type="term" value="P:ERAD pathway"/>
    <property type="evidence" value="ECO:0007669"/>
    <property type="project" value="TreeGrafter"/>
</dbReference>
<name>A0A327VNB5_9BACT</name>